<dbReference type="PANTHER" id="PTHR10696">
    <property type="entry name" value="GAMMA-BUTYROBETAINE HYDROXYLASE-RELATED"/>
    <property type="match status" value="1"/>
</dbReference>
<dbReference type="GO" id="GO:0017000">
    <property type="term" value="P:antibiotic biosynthetic process"/>
    <property type="evidence" value="ECO:0007669"/>
    <property type="project" value="UniProtKB-KW"/>
</dbReference>
<dbReference type="KEGG" id="bon:A361_04070"/>
<protein>
    <submittedName>
        <fullName evidence="5">Taurine catabolism dioxygenase TauD</fullName>
    </submittedName>
</protein>
<dbReference type="PANTHER" id="PTHR10696:SF56">
    <property type="entry name" value="TAUD_TFDA-LIKE DOMAIN-CONTAINING PROTEIN"/>
    <property type="match status" value="1"/>
</dbReference>
<dbReference type="AlphaFoldDB" id="A0A160M757"/>
<evidence type="ECO:0000313" key="5">
    <source>
        <dbReference type="EMBL" id="AND38326.1"/>
    </source>
</evidence>
<evidence type="ECO:0000256" key="2">
    <source>
        <dbReference type="ARBA" id="ARBA00023002"/>
    </source>
</evidence>
<accession>A0A160M757</accession>
<dbReference type="Proteomes" id="UP000077856">
    <property type="component" value="Chromosome"/>
</dbReference>
<dbReference type="InterPro" id="IPR003819">
    <property type="entry name" value="TauD/TfdA-like"/>
</dbReference>
<evidence type="ECO:0000256" key="1">
    <source>
        <dbReference type="ARBA" id="ARBA00001954"/>
    </source>
</evidence>
<organism evidence="5 6">
    <name type="scientific">Cytobacillus oceanisediminis 2691</name>
    <dbReference type="NCBI Taxonomy" id="1196031"/>
    <lineage>
        <taxon>Bacteria</taxon>
        <taxon>Bacillati</taxon>
        <taxon>Bacillota</taxon>
        <taxon>Bacilli</taxon>
        <taxon>Bacillales</taxon>
        <taxon>Bacillaceae</taxon>
        <taxon>Cytobacillus</taxon>
    </lineage>
</organism>
<sequence length="340" mass="39854">MTKTLKVERRTRQTVQMNKPLVTKNLLKEGKFLPIVITPNSEEVDLFKWASKSREELNAFLLKHGGILFRGFKVEGIRDFHTFIREIAGDLLEYKDHATPRSAVKNQIYTSTDFDSDQWIELHNEMAYSNEWPMKIFFYCNIAAVSGGETPIADSRRIYQKIDPQIRKKFEDKQVMYVRNLGLTLGMKWQDVFQTELKEEVEEICRQNAMDCIWKTDDHLRIEQIRPAITDHPVTGAPLWFNQITAFNLTTLNKEIREEILRQYDVQDVPKNSFYGDGTEIEPEVLEHIRKVYEEETVMFSWQEGDILMLDNMLTAHGRSPYTGNRRTLVGMTETCSWNK</sequence>
<name>A0A160M757_9BACI</name>
<feature type="domain" description="TauD/TfdA-like" evidence="4">
    <location>
        <begin position="41"/>
        <end position="333"/>
    </location>
</feature>
<dbReference type="Gene3D" id="3.60.130.10">
    <property type="entry name" value="Clavaminate synthase-like"/>
    <property type="match status" value="1"/>
</dbReference>
<evidence type="ECO:0000256" key="3">
    <source>
        <dbReference type="ARBA" id="ARBA00023194"/>
    </source>
</evidence>
<dbReference type="InterPro" id="IPR042098">
    <property type="entry name" value="TauD-like_sf"/>
</dbReference>
<dbReference type="EMBL" id="CP015506">
    <property type="protein sequence ID" value="AND38326.1"/>
    <property type="molecule type" value="Genomic_DNA"/>
</dbReference>
<gene>
    <name evidence="5" type="ORF">A361_04070</name>
</gene>
<dbReference type="InterPro" id="IPR050411">
    <property type="entry name" value="AlphaKG_dependent_hydroxylases"/>
</dbReference>
<proteinExistence type="predicted"/>
<comment type="cofactor">
    <cofactor evidence="1">
        <name>Fe(2+)</name>
        <dbReference type="ChEBI" id="CHEBI:29033"/>
    </cofactor>
</comment>
<keyword evidence="2" id="KW-0560">Oxidoreductase</keyword>
<dbReference type="STRING" id="1196031.A361_04070"/>
<dbReference type="GO" id="GO:0051213">
    <property type="term" value="F:dioxygenase activity"/>
    <property type="evidence" value="ECO:0007669"/>
    <property type="project" value="UniProtKB-KW"/>
</dbReference>
<keyword evidence="5" id="KW-0223">Dioxygenase</keyword>
<dbReference type="eggNOG" id="COG2175">
    <property type="taxonomic scope" value="Bacteria"/>
</dbReference>
<reference evidence="5 6" key="1">
    <citation type="submission" date="2016-04" db="EMBL/GenBank/DDBJ databases">
        <title>Complete genome sequence of Bacillus oceanisediminis strain 2691.</title>
        <authorList>
            <person name="Jeong H."/>
            <person name="Kim H.J."/>
            <person name="Lee D.-W."/>
        </authorList>
    </citation>
    <scope>NUCLEOTIDE SEQUENCE [LARGE SCALE GENOMIC DNA]</scope>
    <source>
        <strain evidence="5 6">2691</strain>
    </source>
</reference>
<dbReference type="Pfam" id="PF02668">
    <property type="entry name" value="TauD"/>
    <property type="match status" value="1"/>
</dbReference>
<dbReference type="SUPFAM" id="SSF51197">
    <property type="entry name" value="Clavaminate synthase-like"/>
    <property type="match status" value="1"/>
</dbReference>
<evidence type="ECO:0000313" key="6">
    <source>
        <dbReference type="Proteomes" id="UP000077856"/>
    </source>
</evidence>
<dbReference type="RefSeq" id="WP_019379470.1">
    <property type="nucleotide sequence ID" value="NZ_CP015506.1"/>
</dbReference>
<evidence type="ECO:0000259" key="4">
    <source>
        <dbReference type="Pfam" id="PF02668"/>
    </source>
</evidence>
<keyword evidence="3" id="KW-0045">Antibiotic biosynthesis</keyword>